<dbReference type="EMBL" id="AP022853">
    <property type="protein sequence ID" value="BCB28200.1"/>
    <property type="molecule type" value="Genomic_DNA"/>
</dbReference>
<dbReference type="RefSeq" id="WP_244617368.1">
    <property type="nucleotide sequence ID" value="NZ_AP022853.1"/>
</dbReference>
<reference evidence="2" key="1">
    <citation type="submission" date="2020-03" db="EMBL/GenBank/DDBJ databases">
        <title>Complete genome sequence of sulfur-oxidizing bacterium skT11.</title>
        <authorList>
            <person name="Kanda M."/>
            <person name="Kojima H."/>
            <person name="Fukui M."/>
        </authorList>
    </citation>
    <scope>NUCLEOTIDE SEQUENCE [LARGE SCALE GENOMIC DNA]</scope>
    <source>
        <strain evidence="2">skT11</strain>
    </source>
</reference>
<evidence type="ECO:0000313" key="2">
    <source>
        <dbReference type="Proteomes" id="UP000502260"/>
    </source>
</evidence>
<dbReference type="Proteomes" id="UP000502260">
    <property type="component" value="Chromosome"/>
</dbReference>
<gene>
    <name evidence="1" type="ORF">SKTS_30860</name>
</gene>
<accession>A0A6F8VFS7</accession>
<sequence length="167" mass="18357">MMTSHTSPVDIEQAMPLAEMSVAQIAALPPAQLQEAHTNLLTLQSLVKGVLDRFHAALDQRYAEQAVAVRQASGKDFGVCHLSDGPLRITVDVPKKVVWDQPQLAEIAQRIAAAGDKVGDYIDTDYSISETRFNAWPAPLKETFAKARTVKPGKTSYRIALVQEHHE</sequence>
<evidence type="ECO:0000313" key="1">
    <source>
        <dbReference type="EMBL" id="BCB28200.1"/>
    </source>
</evidence>
<proteinExistence type="predicted"/>
<protein>
    <submittedName>
        <fullName evidence="1">Uncharacterized protein</fullName>
    </submittedName>
</protein>
<keyword evidence="2" id="KW-1185">Reference proteome</keyword>
<dbReference type="KEGG" id="slac:SKTS_30860"/>
<name>A0A6F8VFS7_9PROT</name>
<organism evidence="1 2">
    <name type="scientific">Sulfurimicrobium lacus</name>
    <dbReference type="NCBI Taxonomy" id="2715678"/>
    <lineage>
        <taxon>Bacteria</taxon>
        <taxon>Pseudomonadati</taxon>
        <taxon>Pseudomonadota</taxon>
        <taxon>Betaproteobacteria</taxon>
        <taxon>Nitrosomonadales</taxon>
        <taxon>Sulfuricellaceae</taxon>
        <taxon>Sulfurimicrobium</taxon>
    </lineage>
</organism>
<dbReference type="AlphaFoldDB" id="A0A6F8VFS7"/>